<dbReference type="GO" id="GO:0016020">
    <property type="term" value="C:membrane"/>
    <property type="evidence" value="ECO:0007669"/>
    <property type="project" value="UniProtKB-SubCell"/>
</dbReference>
<evidence type="ECO:0000256" key="4">
    <source>
        <dbReference type="ARBA" id="ARBA00022692"/>
    </source>
</evidence>
<name>A0A5A9MVR1_9TELE</name>
<dbReference type="InterPro" id="IPR037185">
    <property type="entry name" value="EmrE-like"/>
</dbReference>
<feature type="transmembrane region" description="Helical" evidence="9">
    <location>
        <begin position="66"/>
        <end position="85"/>
    </location>
</feature>
<keyword evidence="6 9" id="KW-0472">Membrane</keyword>
<feature type="transmembrane region" description="Helical" evidence="9">
    <location>
        <begin position="248"/>
        <end position="267"/>
    </location>
</feature>
<keyword evidence="3" id="KW-0813">Transport</keyword>
<feature type="transmembrane region" description="Helical" evidence="9">
    <location>
        <begin position="184"/>
        <end position="203"/>
    </location>
</feature>
<keyword evidence="4 9" id="KW-0812">Transmembrane</keyword>
<dbReference type="Pfam" id="PF06027">
    <property type="entry name" value="SLC35F"/>
    <property type="match status" value="1"/>
</dbReference>
<accession>A0A5A9MVR1</accession>
<dbReference type="EMBL" id="SOYY01000025">
    <property type="protein sequence ID" value="KAA0702024.1"/>
    <property type="molecule type" value="Genomic_DNA"/>
</dbReference>
<sequence>MPQVRLNTLCSIMRVGLPKLGDIFTWQLLKTLLMGQVLSVLICGTAVTSQYLASVYYLNTPMLQSFIHYTLLCITYTTALIFRKGDGNILQILKTKWWKYALLGLTDVEANYAVVKAYQYTTLTSIQLLDCFVIPVLMILSWFFLKTRYRITHFVSVCICLAGVGAMVGADILAGQDQGSTSNILLGDGLVLVSATLYAISNVCQEYTVKNLSRVEFLGMIGLFGTVISGIQLGIIEHSELSKIQWKWEIALLLTGYALCMYGFYSMMPIVVKMTSATAVNLSLLTGDLFSLFCGLFLFHYSFSGLYIVSLVVILIGFIMFNSVPTPMPPLAPASDEEGSDNQTTESEDENTQRCVEMTTCARVDLERDQVKNRLNKRQPDNIVVINSAKL</sequence>
<feature type="transmembrane region" description="Helical" evidence="9">
    <location>
        <begin position="152"/>
        <end position="172"/>
    </location>
</feature>
<evidence type="ECO:0000256" key="6">
    <source>
        <dbReference type="ARBA" id="ARBA00023136"/>
    </source>
</evidence>
<protein>
    <submittedName>
        <fullName evidence="10">Solute carrier family 35 member F2</fullName>
    </submittedName>
</protein>
<organism evidence="10 11">
    <name type="scientific">Triplophysa tibetana</name>
    <dbReference type="NCBI Taxonomy" id="1572043"/>
    <lineage>
        <taxon>Eukaryota</taxon>
        <taxon>Metazoa</taxon>
        <taxon>Chordata</taxon>
        <taxon>Craniata</taxon>
        <taxon>Vertebrata</taxon>
        <taxon>Euteleostomi</taxon>
        <taxon>Actinopterygii</taxon>
        <taxon>Neopterygii</taxon>
        <taxon>Teleostei</taxon>
        <taxon>Ostariophysi</taxon>
        <taxon>Cypriniformes</taxon>
        <taxon>Nemacheilidae</taxon>
        <taxon>Triplophysa</taxon>
    </lineage>
</organism>
<dbReference type="SUPFAM" id="SSF103481">
    <property type="entry name" value="Multidrug resistance efflux transporter EmrE"/>
    <property type="match status" value="1"/>
</dbReference>
<feature type="transmembrane region" description="Helical" evidence="9">
    <location>
        <begin position="305"/>
        <end position="324"/>
    </location>
</feature>
<dbReference type="InterPro" id="IPR052221">
    <property type="entry name" value="SLC35F_Transporter"/>
</dbReference>
<dbReference type="Proteomes" id="UP000324632">
    <property type="component" value="Chromosome 25"/>
</dbReference>
<comment type="subcellular location">
    <subcellularLocation>
        <location evidence="1">Membrane</location>
        <topology evidence="1">Multi-pass membrane protein</topology>
    </subcellularLocation>
</comment>
<proteinExistence type="inferred from homology"/>
<dbReference type="PANTHER" id="PTHR14233">
    <property type="entry name" value="DUF914-RELATED"/>
    <property type="match status" value="1"/>
</dbReference>
<dbReference type="InterPro" id="IPR009262">
    <property type="entry name" value="SLC35_F1/F2/F6"/>
</dbReference>
<feature type="transmembrane region" description="Helical" evidence="9">
    <location>
        <begin position="279"/>
        <end position="299"/>
    </location>
</feature>
<feature type="transmembrane region" description="Helical" evidence="9">
    <location>
        <begin position="126"/>
        <end position="145"/>
    </location>
</feature>
<feature type="compositionally biased region" description="Acidic residues" evidence="8">
    <location>
        <begin position="335"/>
        <end position="350"/>
    </location>
</feature>
<gene>
    <name evidence="10" type="ORF">E1301_Tti007849</name>
</gene>
<evidence type="ECO:0000256" key="1">
    <source>
        <dbReference type="ARBA" id="ARBA00004141"/>
    </source>
</evidence>
<comment type="similarity">
    <text evidence="2">Belongs to the SLC35F solute transporter family.</text>
</comment>
<reference evidence="10 11" key="1">
    <citation type="journal article" date="2019" name="Mol. Ecol. Resour.">
        <title>Chromosome-level genome assembly of Triplophysa tibetana, a fish adapted to the harsh high-altitude environment of the Tibetan Plateau.</title>
        <authorList>
            <person name="Yang X."/>
            <person name="Liu H."/>
            <person name="Ma Z."/>
            <person name="Zou Y."/>
            <person name="Zou M."/>
            <person name="Mao Y."/>
            <person name="Li X."/>
            <person name="Wang H."/>
            <person name="Chen T."/>
            <person name="Wang W."/>
            <person name="Yang R."/>
        </authorList>
    </citation>
    <scope>NUCLEOTIDE SEQUENCE [LARGE SCALE GENOMIC DNA]</scope>
    <source>
        <strain evidence="10">TTIB1903HZAU</strain>
        <tissue evidence="10">Muscle</tissue>
    </source>
</reference>
<feature type="transmembrane region" description="Helical" evidence="9">
    <location>
        <begin position="215"/>
        <end position="236"/>
    </location>
</feature>
<comment type="caution">
    <text evidence="10">The sequence shown here is derived from an EMBL/GenBank/DDBJ whole genome shotgun (WGS) entry which is preliminary data.</text>
</comment>
<dbReference type="AlphaFoldDB" id="A0A5A9MVR1"/>
<dbReference type="GO" id="GO:0022857">
    <property type="term" value="F:transmembrane transporter activity"/>
    <property type="evidence" value="ECO:0007669"/>
    <property type="project" value="InterPro"/>
</dbReference>
<evidence type="ECO:0000256" key="9">
    <source>
        <dbReference type="SAM" id="Phobius"/>
    </source>
</evidence>
<keyword evidence="11" id="KW-1185">Reference proteome</keyword>
<evidence type="ECO:0000256" key="7">
    <source>
        <dbReference type="ARBA" id="ARBA00037727"/>
    </source>
</evidence>
<feature type="region of interest" description="Disordered" evidence="8">
    <location>
        <begin position="331"/>
        <end position="354"/>
    </location>
</feature>
<evidence type="ECO:0000256" key="5">
    <source>
        <dbReference type="ARBA" id="ARBA00022989"/>
    </source>
</evidence>
<evidence type="ECO:0000313" key="11">
    <source>
        <dbReference type="Proteomes" id="UP000324632"/>
    </source>
</evidence>
<keyword evidence="5 9" id="KW-1133">Transmembrane helix</keyword>
<evidence type="ECO:0000256" key="8">
    <source>
        <dbReference type="SAM" id="MobiDB-lite"/>
    </source>
</evidence>
<feature type="transmembrane region" description="Helical" evidence="9">
    <location>
        <begin position="32"/>
        <end position="54"/>
    </location>
</feature>
<evidence type="ECO:0000256" key="2">
    <source>
        <dbReference type="ARBA" id="ARBA00007863"/>
    </source>
</evidence>
<comment type="function">
    <text evidence="7">Putative solute transporter.</text>
</comment>
<evidence type="ECO:0000256" key="3">
    <source>
        <dbReference type="ARBA" id="ARBA00022448"/>
    </source>
</evidence>
<evidence type="ECO:0000313" key="10">
    <source>
        <dbReference type="EMBL" id="KAA0702024.1"/>
    </source>
</evidence>
<dbReference type="PANTHER" id="PTHR14233:SF12">
    <property type="entry name" value="SOLUTE CARRIER FAMILY 35 MEMBER F2"/>
    <property type="match status" value="1"/>
</dbReference>